<feature type="domain" description="Alpha 1,4-glycosyltransferase" evidence="2">
    <location>
        <begin position="190"/>
        <end position="312"/>
    </location>
</feature>
<dbReference type="AlphaFoldDB" id="A0AAN7EZB8"/>
<dbReference type="PANTHER" id="PTHR46781">
    <property type="entry name" value="ALPHA 1,4-GLYCOSYLTRANSFERASE FAMILY PROTEIN"/>
    <property type="match status" value="1"/>
</dbReference>
<name>A0AAN7EZB8_QUERU</name>
<dbReference type="Gene3D" id="3.90.550.20">
    <property type="match status" value="1"/>
</dbReference>
<sequence length="315" mass="36933">MTLIPTQEKVVKEEDSETQGPLIPPDTVSKEERLVWFRRKLPELDILKSNKLTHQFHSRVLEFFNFDYEAQFFMTWIAPTRYRILKPLVDRGFKVNAVTPNLAFLFKNTPAEAWFEEMKTGNKDPGEIPIAQNLSNLMRLVALYKFGGVYLDTYFIVLKPFNGLKNLIGAQSINMKSKNWTKLNNVVLIFDVNHPLLLKFIEEFASTFDGYKWGQNGPYLVSREVERIREKPGYNFIVLPPMAFYLVDWIRINRLSQKPANECDSIWVQAKLLRLSRETYGIHLWNKQTRNLRIEEGSVMGRLILEHCILCQHIY</sequence>
<reference evidence="3 4" key="1">
    <citation type="journal article" date="2023" name="G3 (Bethesda)">
        <title>A haplotype-resolved chromosome-scale genome for Quercus rubra L. provides insights into the genetics of adaptive traits for red oak species.</title>
        <authorList>
            <person name="Kapoor B."/>
            <person name="Jenkins J."/>
            <person name="Schmutz J."/>
            <person name="Zhebentyayeva T."/>
            <person name="Kuelheim C."/>
            <person name="Coggeshall M."/>
            <person name="Heim C."/>
            <person name="Lasky J.R."/>
            <person name="Leites L."/>
            <person name="Islam-Faridi N."/>
            <person name="Romero-Severson J."/>
            <person name="DeLeo V.L."/>
            <person name="Lucas S.M."/>
            <person name="Lazic D."/>
            <person name="Gailing O."/>
            <person name="Carlson J."/>
            <person name="Staton M."/>
        </authorList>
    </citation>
    <scope>NUCLEOTIDE SEQUENCE [LARGE SCALE GENOMIC DNA]</scope>
    <source>
        <strain evidence="3">Pseudo-F2</strain>
    </source>
</reference>
<organism evidence="3 4">
    <name type="scientific">Quercus rubra</name>
    <name type="common">Northern red oak</name>
    <name type="synonym">Quercus borealis</name>
    <dbReference type="NCBI Taxonomy" id="3512"/>
    <lineage>
        <taxon>Eukaryota</taxon>
        <taxon>Viridiplantae</taxon>
        <taxon>Streptophyta</taxon>
        <taxon>Embryophyta</taxon>
        <taxon>Tracheophyta</taxon>
        <taxon>Spermatophyta</taxon>
        <taxon>Magnoliopsida</taxon>
        <taxon>eudicotyledons</taxon>
        <taxon>Gunneridae</taxon>
        <taxon>Pentapetalae</taxon>
        <taxon>rosids</taxon>
        <taxon>fabids</taxon>
        <taxon>Fagales</taxon>
        <taxon>Fagaceae</taxon>
        <taxon>Quercus</taxon>
    </lineage>
</organism>
<comment type="caution">
    <text evidence="3">The sequence shown here is derived from an EMBL/GenBank/DDBJ whole genome shotgun (WGS) entry which is preliminary data.</text>
</comment>
<gene>
    <name evidence="3" type="ORF">RGQ29_025626</name>
</gene>
<dbReference type="Pfam" id="PF04488">
    <property type="entry name" value="Gly_transf_sug"/>
    <property type="match status" value="1"/>
</dbReference>
<feature type="region of interest" description="Disordered" evidence="1">
    <location>
        <begin position="1"/>
        <end position="24"/>
    </location>
</feature>
<dbReference type="EMBL" id="JAXUIC010000007">
    <property type="protein sequence ID" value="KAK4582509.1"/>
    <property type="molecule type" value="Genomic_DNA"/>
</dbReference>
<dbReference type="Proteomes" id="UP001324115">
    <property type="component" value="Unassembled WGS sequence"/>
</dbReference>
<dbReference type="InterPro" id="IPR044789">
    <property type="entry name" value="Put_A1-4-GlycosylTfrase_plant"/>
</dbReference>
<proteinExistence type="predicted"/>
<keyword evidence="4" id="KW-1185">Reference proteome</keyword>
<dbReference type="SUPFAM" id="SSF53448">
    <property type="entry name" value="Nucleotide-diphospho-sugar transferases"/>
    <property type="match status" value="1"/>
</dbReference>
<accession>A0AAN7EZB8</accession>
<evidence type="ECO:0000313" key="4">
    <source>
        <dbReference type="Proteomes" id="UP001324115"/>
    </source>
</evidence>
<evidence type="ECO:0000313" key="3">
    <source>
        <dbReference type="EMBL" id="KAK4582509.1"/>
    </source>
</evidence>
<dbReference type="InterPro" id="IPR029044">
    <property type="entry name" value="Nucleotide-diphossugar_trans"/>
</dbReference>
<protein>
    <recommendedName>
        <fullName evidence="2">Alpha 1,4-glycosyltransferase domain-containing protein</fullName>
    </recommendedName>
</protein>
<evidence type="ECO:0000256" key="1">
    <source>
        <dbReference type="SAM" id="MobiDB-lite"/>
    </source>
</evidence>
<dbReference type="PANTHER" id="PTHR46781:SF2">
    <property type="entry name" value="ALPHA 1,4-GLYCOSYLTRANSFERASE FAMILY PROTEIN"/>
    <property type="match status" value="1"/>
</dbReference>
<dbReference type="InterPro" id="IPR007652">
    <property type="entry name" value="A1-4-GlycosylTfrase_dom"/>
</dbReference>
<dbReference type="InterPro" id="IPR007577">
    <property type="entry name" value="GlycoTrfase_DXD_sugar-bd_CS"/>
</dbReference>
<dbReference type="Pfam" id="PF04572">
    <property type="entry name" value="Gb3_synth"/>
    <property type="match status" value="1"/>
</dbReference>
<evidence type="ECO:0000259" key="2">
    <source>
        <dbReference type="Pfam" id="PF04572"/>
    </source>
</evidence>